<evidence type="ECO:0000313" key="2">
    <source>
        <dbReference type="EMBL" id="MEQ2371047.1"/>
    </source>
</evidence>
<name>A0ABV1BFL2_9FIRM</name>
<dbReference type="Gene3D" id="3.40.50.1110">
    <property type="entry name" value="SGNH hydrolase"/>
    <property type="match status" value="1"/>
</dbReference>
<proteinExistence type="predicted"/>
<dbReference type="Proteomes" id="UP001473063">
    <property type="component" value="Unassembled WGS sequence"/>
</dbReference>
<evidence type="ECO:0000259" key="1">
    <source>
        <dbReference type="Pfam" id="PF13472"/>
    </source>
</evidence>
<reference evidence="2 3" key="1">
    <citation type="submission" date="2024-03" db="EMBL/GenBank/DDBJ databases">
        <title>Human intestinal bacterial collection.</title>
        <authorList>
            <person name="Pauvert C."/>
            <person name="Hitch T.C.A."/>
            <person name="Clavel T."/>
        </authorList>
    </citation>
    <scope>NUCLEOTIDE SEQUENCE [LARGE SCALE GENOMIC DNA]</scope>
    <source>
        <strain evidence="2 3">CLA-JM-H16</strain>
    </source>
</reference>
<dbReference type="InterPro" id="IPR051532">
    <property type="entry name" value="Ester_Hydrolysis_Enzymes"/>
</dbReference>
<accession>A0ABV1BFL2</accession>
<feature type="domain" description="SGNH hydrolase-type esterase" evidence="1">
    <location>
        <begin position="6"/>
        <end position="198"/>
    </location>
</feature>
<sequence>MTQLLCLGDSITDCGRLFFPNPLGNGYVKELSRMLSDTSQNFSVINKGIDGLTLEKLLHHAPSWLQATDPDIITVLIGINDIGIMMNTRRTSGQQQLLMQKFSEQYEQLARLLSDRKNTGARYRRLFFLEPFIFSCPQYYAAWKPLLLQMSGQIQKISQKHGAVFVPLQDALAQEASRSGADSITTDGIHLTPRGHQILAGKLYSSITSER</sequence>
<dbReference type="PANTHER" id="PTHR30383">
    <property type="entry name" value="THIOESTERASE 1/PROTEASE 1/LYSOPHOSPHOLIPASE L1"/>
    <property type="match status" value="1"/>
</dbReference>
<dbReference type="Pfam" id="PF13472">
    <property type="entry name" value="Lipase_GDSL_2"/>
    <property type="match status" value="1"/>
</dbReference>
<protein>
    <submittedName>
        <fullName evidence="2">GDSL-type esterase/lipase family protein</fullName>
    </submittedName>
</protein>
<gene>
    <name evidence="2" type="ORF">WMO28_08840</name>
</gene>
<dbReference type="RefSeq" id="WP_349056719.1">
    <property type="nucleotide sequence ID" value="NZ_JBBMEJ010000009.1"/>
</dbReference>
<dbReference type="InterPro" id="IPR013830">
    <property type="entry name" value="SGNH_hydro"/>
</dbReference>
<organism evidence="2 3">
    <name type="scientific">Blautia aquisgranensis</name>
    <dbReference type="NCBI Taxonomy" id="3133153"/>
    <lineage>
        <taxon>Bacteria</taxon>
        <taxon>Bacillati</taxon>
        <taxon>Bacillota</taxon>
        <taxon>Clostridia</taxon>
        <taxon>Lachnospirales</taxon>
        <taxon>Lachnospiraceae</taxon>
        <taxon>Blautia</taxon>
    </lineage>
</organism>
<dbReference type="EMBL" id="JBBMEJ010000009">
    <property type="protein sequence ID" value="MEQ2371047.1"/>
    <property type="molecule type" value="Genomic_DNA"/>
</dbReference>
<keyword evidence="3" id="KW-1185">Reference proteome</keyword>
<dbReference type="SUPFAM" id="SSF52266">
    <property type="entry name" value="SGNH hydrolase"/>
    <property type="match status" value="1"/>
</dbReference>
<dbReference type="PANTHER" id="PTHR30383:SF5">
    <property type="entry name" value="SGNH HYDROLASE-TYPE ESTERASE DOMAIN-CONTAINING PROTEIN"/>
    <property type="match status" value="1"/>
</dbReference>
<comment type="caution">
    <text evidence="2">The sequence shown here is derived from an EMBL/GenBank/DDBJ whole genome shotgun (WGS) entry which is preliminary data.</text>
</comment>
<dbReference type="InterPro" id="IPR036514">
    <property type="entry name" value="SGNH_hydro_sf"/>
</dbReference>
<evidence type="ECO:0000313" key="3">
    <source>
        <dbReference type="Proteomes" id="UP001473063"/>
    </source>
</evidence>